<evidence type="ECO:0000313" key="2">
    <source>
        <dbReference type="Proteomes" id="UP001501759"/>
    </source>
</evidence>
<dbReference type="EMBL" id="BAABKB010000029">
    <property type="protein sequence ID" value="GAA5025821.1"/>
    <property type="molecule type" value="Genomic_DNA"/>
</dbReference>
<protein>
    <submittedName>
        <fullName evidence="1">Uncharacterized protein</fullName>
    </submittedName>
</protein>
<reference evidence="2" key="1">
    <citation type="journal article" date="2019" name="Int. J. Syst. Evol. Microbiol.">
        <title>The Global Catalogue of Microorganisms (GCM) 10K type strain sequencing project: providing services to taxonomists for standard genome sequencing and annotation.</title>
        <authorList>
            <consortium name="The Broad Institute Genomics Platform"/>
            <consortium name="The Broad Institute Genome Sequencing Center for Infectious Disease"/>
            <person name="Wu L."/>
            <person name="Ma J."/>
        </authorList>
    </citation>
    <scope>NUCLEOTIDE SEQUENCE [LARGE SCALE GENOMIC DNA]</scope>
    <source>
        <strain evidence="2">JCM 18409</strain>
    </source>
</reference>
<keyword evidence="2" id="KW-1185">Reference proteome</keyword>
<name>A0ABP9JCE1_9ACTN</name>
<evidence type="ECO:0000313" key="1">
    <source>
        <dbReference type="EMBL" id="GAA5025821.1"/>
    </source>
</evidence>
<gene>
    <name evidence="1" type="ORF">GCM10023335_60810</name>
</gene>
<sequence length="129" mass="14054">MPSWYAHASLPLAAGLLALFVLFVRRLGPAATVLPWCAFHVATRSQDGYYLMMTPLWTAAAVTAPSGAFAPDTRRTPDHRSRTRCGARRCMLELPFGQGLLRASGTRPLPNGWCGRDGRRRRVQGGCGA</sequence>
<proteinExistence type="predicted"/>
<accession>A0ABP9JCE1</accession>
<comment type="caution">
    <text evidence="1">The sequence shown here is derived from an EMBL/GenBank/DDBJ whole genome shotgun (WGS) entry which is preliminary data.</text>
</comment>
<organism evidence="1 2">
    <name type="scientific">Streptomyces siamensis</name>
    <dbReference type="NCBI Taxonomy" id="1274986"/>
    <lineage>
        <taxon>Bacteria</taxon>
        <taxon>Bacillati</taxon>
        <taxon>Actinomycetota</taxon>
        <taxon>Actinomycetes</taxon>
        <taxon>Kitasatosporales</taxon>
        <taxon>Streptomycetaceae</taxon>
        <taxon>Streptomyces</taxon>
    </lineage>
</organism>
<dbReference type="Proteomes" id="UP001501759">
    <property type="component" value="Unassembled WGS sequence"/>
</dbReference>